<dbReference type="EMBL" id="BAAAPF010000003">
    <property type="protein sequence ID" value="GAA2107760.1"/>
    <property type="molecule type" value="Genomic_DNA"/>
</dbReference>
<gene>
    <name evidence="3" type="ORF">GCM10009802_03090</name>
</gene>
<name>A0ABN2XAH1_9ACTN</name>
<dbReference type="Proteomes" id="UP001500443">
    <property type="component" value="Unassembled WGS sequence"/>
</dbReference>
<feature type="region of interest" description="Disordered" evidence="1">
    <location>
        <begin position="34"/>
        <end position="64"/>
    </location>
</feature>
<keyword evidence="2" id="KW-0732">Signal</keyword>
<keyword evidence="4" id="KW-1185">Reference proteome</keyword>
<evidence type="ECO:0000256" key="2">
    <source>
        <dbReference type="SAM" id="SignalP"/>
    </source>
</evidence>
<dbReference type="RefSeq" id="WP_344287026.1">
    <property type="nucleotide sequence ID" value="NZ_BAAAPF010000003.1"/>
</dbReference>
<sequence length="113" mass="12311">MSARTAAASAAAIAALALLAACGSDLHGTVTEKEYEPAKTSWKTVPETRQECTTSTKRSGKTSRRVRSCKDIQVGTKKVRHTAPACWEIELDHDRDVCVSKQKFEATSVGDEW</sequence>
<comment type="caution">
    <text evidence="3">The sequence shown here is derived from an EMBL/GenBank/DDBJ whole genome shotgun (WGS) entry which is preliminary data.</text>
</comment>
<feature type="chain" id="PRO_5045077523" description="Lipoprotein" evidence="2">
    <location>
        <begin position="21"/>
        <end position="113"/>
    </location>
</feature>
<organism evidence="3 4">
    <name type="scientific">Streptomyces synnematoformans</name>
    <dbReference type="NCBI Taxonomy" id="415721"/>
    <lineage>
        <taxon>Bacteria</taxon>
        <taxon>Bacillati</taxon>
        <taxon>Actinomycetota</taxon>
        <taxon>Actinomycetes</taxon>
        <taxon>Kitasatosporales</taxon>
        <taxon>Streptomycetaceae</taxon>
        <taxon>Streptomyces</taxon>
    </lineage>
</organism>
<evidence type="ECO:0008006" key="5">
    <source>
        <dbReference type="Google" id="ProtNLM"/>
    </source>
</evidence>
<dbReference type="PROSITE" id="PS51257">
    <property type="entry name" value="PROKAR_LIPOPROTEIN"/>
    <property type="match status" value="1"/>
</dbReference>
<reference evidence="3 4" key="1">
    <citation type="journal article" date="2019" name="Int. J. Syst. Evol. Microbiol.">
        <title>The Global Catalogue of Microorganisms (GCM) 10K type strain sequencing project: providing services to taxonomists for standard genome sequencing and annotation.</title>
        <authorList>
            <consortium name="The Broad Institute Genomics Platform"/>
            <consortium name="The Broad Institute Genome Sequencing Center for Infectious Disease"/>
            <person name="Wu L."/>
            <person name="Ma J."/>
        </authorList>
    </citation>
    <scope>NUCLEOTIDE SEQUENCE [LARGE SCALE GENOMIC DNA]</scope>
    <source>
        <strain evidence="3 4">JCM 15481</strain>
    </source>
</reference>
<evidence type="ECO:0000313" key="4">
    <source>
        <dbReference type="Proteomes" id="UP001500443"/>
    </source>
</evidence>
<evidence type="ECO:0000256" key="1">
    <source>
        <dbReference type="SAM" id="MobiDB-lite"/>
    </source>
</evidence>
<proteinExistence type="predicted"/>
<protein>
    <recommendedName>
        <fullName evidence="5">Lipoprotein</fullName>
    </recommendedName>
</protein>
<accession>A0ABN2XAH1</accession>
<evidence type="ECO:0000313" key="3">
    <source>
        <dbReference type="EMBL" id="GAA2107760.1"/>
    </source>
</evidence>
<feature type="signal peptide" evidence="2">
    <location>
        <begin position="1"/>
        <end position="20"/>
    </location>
</feature>